<keyword evidence="1" id="KW-0812">Transmembrane</keyword>
<dbReference type="Pfam" id="PF20587">
    <property type="entry name" value="DUF6789"/>
    <property type="match status" value="1"/>
</dbReference>
<name>A0A1M6YZ03_HALPU</name>
<dbReference type="AlphaFoldDB" id="A0A1M6YZ03"/>
<keyword evidence="1" id="KW-1133">Transmembrane helix</keyword>
<keyword evidence="1" id="KW-0472">Membrane</keyword>
<evidence type="ECO:0000313" key="2">
    <source>
        <dbReference type="EMBL" id="SHL23521.1"/>
    </source>
</evidence>
<dbReference type="InterPro" id="IPR046739">
    <property type="entry name" value="DUF6789"/>
</dbReference>
<feature type="transmembrane region" description="Helical" evidence="1">
    <location>
        <begin position="80"/>
        <end position="102"/>
    </location>
</feature>
<proteinExistence type="predicted"/>
<dbReference type="EMBL" id="FRAN01000005">
    <property type="protein sequence ID" value="SHL23521.1"/>
    <property type="molecule type" value="Genomic_DNA"/>
</dbReference>
<evidence type="ECO:0000313" key="3">
    <source>
        <dbReference type="Proteomes" id="UP000184203"/>
    </source>
</evidence>
<gene>
    <name evidence="2" type="ORF">SAMN05444342_3369</name>
</gene>
<feature type="transmembrane region" description="Helical" evidence="1">
    <location>
        <begin position="34"/>
        <end position="60"/>
    </location>
</feature>
<dbReference type="Proteomes" id="UP000184203">
    <property type="component" value="Unassembled WGS sequence"/>
</dbReference>
<dbReference type="RefSeq" id="WP_232423881.1">
    <property type="nucleotide sequence ID" value="NZ_AEMG01000013.1"/>
</dbReference>
<sequence>MVDNDTQATVEVEVGEDVAEPDFDSLSGIVTDGFIGAIGGLVGTAVMTAVLLVGTTLGAFDLNSFSVLARLTGADVILPSNPAAVGYVIFLGGGMITWPLLFVSIGSYLPGETYAARGIPYGFVLWTGFVLAFYDGYTGVLLALYLLLTLLAHFAYGFALGSVFDYLSKRPTTLV</sequence>
<evidence type="ECO:0000256" key="1">
    <source>
        <dbReference type="SAM" id="Phobius"/>
    </source>
</evidence>
<keyword evidence="3" id="KW-1185">Reference proteome</keyword>
<reference evidence="3" key="1">
    <citation type="submission" date="2016-11" db="EMBL/GenBank/DDBJ databases">
        <authorList>
            <person name="Varghese N."/>
            <person name="Submissions S."/>
        </authorList>
    </citation>
    <scope>NUCLEOTIDE SEQUENCE [LARGE SCALE GENOMIC DNA]</scope>
    <source>
        <strain evidence="3">DX253</strain>
    </source>
</reference>
<protein>
    <submittedName>
        <fullName evidence="2">Uncharacterized protein</fullName>
    </submittedName>
</protein>
<organism evidence="2 3">
    <name type="scientific">Haladaptatus paucihalophilus DX253</name>
    <dbReference type="NCBI Taxonomy" id="797209"/>
    <lineage>
        <taxon>Archaea</taxon>
        <taxon>Methanobacteriati</taxon>
        <taxon>Methanobacteriota</taxon>
        <taxon>Stenosarchaea group</taxon>
        <taxon>Halobacteria</taxon>
        <taxon>Halobacteriales</taxon>
        <taxon>Haladaptataceae</taxon>
        <taxon>Haladaptatus</taxon>
    </lineage>
</organism>
<feature type="transmembrane region" description="Helical" evidence="1">
    <location>
        <begin position="114"/>
        <end position="134"/>
    </location>
</feature>
<accession>A0A1M6YZ03</accession>
<feature type="transmembrane region" description="Helical" evidence="1">
    <location>
        <begin position="140"/>
        <end position="164"/>
    </location>
</feature>